<proteinExistence type="predicted"/>
<name>A0A7S2RE35_9STRA</name>
<protein>
    <submittedName>
        <fullName evidence="2">Uncharacterized protein</fullName>
    </submittedName>
</protein>
<feature type="region of interest" description="Disordered" evidence="1">
    <location>
        <begin position="365"/>
        <end position="386"/>
    </location>
</feature>
<reference evidence="2" key="1">
    <citation type="submission" date="2021-01" db="EMBL/GenBank/DDBJ databases">
        <authorList>
            <person name="Corre E."/>
            <person name="Pelletier E."/>
            <person name="Niang G."/>
            <person name="Scheremetjew M."/>
            <person name="Finn R."/>
            <person name="Kale V."/>
            <person name="Holt S."/>
            <person name="Cochrane G."/>
            <person name="Meng A."/>
            <person name="Brown T."/>
            <person name="Cohen L."/>
        </authorList>
    </citation>
    <scope>NUCLEOTIDE SEQUENCE</scope>
    <source>
        <strain evidence="2">NY070348D</strain>
    </source>
</reference>
<evidence type="ECO:0000256" key="1">
    <source>
        <dbReference type="SAM" id="MobiDB-lite"/>
    </source>
</evidence>
<accession>A0A7S2RE35</accession>
<dbReference type="EMBL" id="HBHK01003420">
    <property type="protein sequence ID" value="CAD9667364.1"/>
    <property type="molecule type" value="Transcribed_RNA"/>
</dbReference>
<organism evidence="2">
    <name type="scientific">Mucochytrium quahogii</name>
    <dbReference type="NCBI Taxonomy" id="96639"/>
    <lineage>
        <taxon>Eukaryota</taxon>
        <taxon>Sar</taxon>
        <taxon>Stramenopiles</taxon>
        <taxon>Bigyra</taxon>
        <taxon>Labyrinthulomycetes</taxon>
        <taxon>Thraustochytrida</taxon>
        <taxon>Thraustochytriidae</taxon>
        <taxon>Mucochytrium</taxon>
    </lineage>
</organism>
<gene>
    <name evidence="2" type="ORF">QSP1433_LOCUS2058</name>
</gene>
<sequence length="407" mass="42599">MKVISSTVAALSIYQGQSACVKLVGDFATVPGLTNGPGFEDVVADGFVTCHVCEGSSITCETSVKQTGGLISTFQSSHIHKAGDGDGVAGVGPPVINFCGNNTNDGANNGTPYTAECKHITTDGARAVQTDIQGAFVQANNPEDETFASLLQQVTTDSTPFYYVYHTAESGAYWATTPTRSQGLVRAPLKIIPDDSCVQYKGELVTTPGLNNSEKFHDVTVTGTVECEICADLVMTCDTVINQTGGVLSNFQGAHIHVANDGDGHLGDGPPVLNFCGNGAINNGAPYLVDCVNVPSSGQAAVQDDVRGAFVAGTQDASETLTTLLAKMRNDPTPYYFNMHTVETLAYWATTDTPAQGLCRGTLHKVEDSGPTSTPSSPPTQAPTSDDSSACKYAAVLVLQLFVFALF</sequence>
<evidence type="ECO:0000313" key="2">
    <source>
        <dbReference type="EMBL" id="CAD9667364.1"/>
    </source>
</evidence>
<dbReference type="AlphaFoldDB" id="A0A7S2RE35"/>